<evidence type="ECO:0000256" key="3">
    <source>
        <dbReference type="ARBA" id="ARBA00022691"/>
    </source>
</evidence>
<evidence type="ECO:0000256" key="5">
    <source>
        <dbReference type="PROSITE-ProRule" id="PRU01016"/>
    </source>
</evidence>
<evidence type="ECO:0000256" key="4">
    <source>
        <dbReference type="ARBA" id="ARBA00022747"/>
    </source>
</evidence>
<dbReference type="Gene3D" id="3.40.50.150">
    <property type="entry name" value="Vaccinia Virus protein VP39"/>
    <property type="match status" value="1"/>
</dbReference>
<evidence type="ECO:0000256" key="7">
    <source>
        <dbReference type="RuleBase" id="RU000417"/>
    </source>
</evidence>
<dbReference type="InterPro" id="IPR050750">
    <property type="entry name" value="C5-MTase"/>
</dbReference>
<dbReference type="AlphaFoldDB" id="A0ABD4PMK7"/>
<keyword evidence="2 5" id="KW-0808">Transferase</keyword>
<accession>A0ABD4PMK7</accession>
<dbReference type="Pfam" id="PF00145">
    <property type="entry name" value="DNA_methylase"/>
    <property type="match status" value="2"/>
</dbReference>
<dbReference type="Proteomes" id="UP000668358">
    <property type="component" value="Unassembled WGS sequence"/>
</dbReference>
<dbReference type="PROSITE" id="PS51679">
    <property type="entry name" value="SAM_MT_C5"/>
    <property type="match status" value="1"/>
</dbReference>
<name>A0ABD4PMK7_CLOPF</name>
<evidence type="ECO:0000313" key="8">
    <source>
        <dbReference type="EMBL" id="MBO3415330.1"/>
    </source>
</evidence>
<dbReference type="EMBL" id="JAENRE010000001">
    <property type="protein sequence ID" value="MBO3415330.1"/>
    <property type="molecule type" value="Genomic_DNA"/>
</dbReference>
<evidence type="ECO:0000256" key="2">
    <source>
        <dbReference type="ARBA" id="ARBA00022679"/>
    </source>
</evidence>
<reference evidence="8 9" key="1">
    <citation type="submission" date="2020-12" db="EMBL/GenBank/DDBJ databases">
        <title>Comparative genomics of Clostridium perfringens reveals patterns of host-associated phylogenetic clades and virulence factors.</title>
        <authorList>
            <person name="Smith A.H."/>
            <person name="Geier R."/>
        </authorList>
    </citation>
    <scope>NUCLEOTIDE SEQUENCE [LARGE SCALE GENOMIC DNA]</scope>
    <source>
        <strain evidence="8 9">CHD15829P</strain>
    </source>
</reference>
<gene>
    <name evidence="8" type="primary">dcm</name>
    <name evidence="8" type="ORF">JJB78_02180</name>
</gene>
<keyword evidence="4" id="KW-0680">Restriction system</keyword>
<feature type="active site" evidence="5">
    <location>
        <position position="129"/>
    </location>
</feature>
<proteinExistence type="inferred from homology"/>
<evidence type="ECO:0000313" key="9">
    <source>
        <dbReference type="Proteomes" id="UP000668358"/>
    </source>
</evidence>
<dbReference type="InterPro" id="IPR031303">
    <property type="entry name" value="C5_meth_CS"/>
</dbReference>
<dbReference type="InterPro" id="IPR029063">
    <property type="entry name" value="SAM-dependent_MTases_sf"/>
</dbReference>
<comment type="caution">
    <text evidence="8">The sequence shown here is derived from an EMBL/GenBank/DDBJ whole genome shotgun (WGS) entry which is preliminary data.</text>
</comment>
<keyword evidence="1 5" id="KW-0489">Methyltransferase</keyword>
<dbReference type="GO" id="GO:0032259">
    <property type="term" value="P:methylation"/>
    <property type="evidence" value="ECO:0007669"/>
    <property type="project" value="UniProtKB-KW"/>
</dbReference>
<dbReference type="InterPro" id="IPR001525">
    <property type="entry name" value="C5_MeTfrase"/>
</dbReference>
<protein>
    <recommendedName>
        <fullName evidence="7">Cytosine-specific methyltransferase</fullName>
        <ecNumber evidence="7">2.1.1.37</ecNumber>
    </recommendedName>
</protein>
<dbReference type="GO" id="GO:0003886">
    <property type="term" value="F:DNA (cytosine-5-)-methyltransferase activity"/>
    <property type="evidence" value="ECO:0007669"/>
    <property type="project" value="UniProtKB-EC"/>
</dbReference>
<dbReference type="Gene3D" id="3.90.120.10">
    <property type="entry name" value="DNA Methylase, subunit A, domain 2"/>
    <property type="match status" value="1"/>
</dbReference>
<dbReference type="PROSITE" id="PS00095">
    <property type="entry name" value="C5_MTASE_2"/>
    <property type="match status" value="1"/>
</dbReference>
<dbReference type="RefSeq" id="WP_078209868.1">
    <property type="nucleotide sequence ID" value="NZ_CATNYE010000002.1"/>
</dbReference>
<keyword evidence="3 5" id="KW-0949">S-adenosyl-L-methionine</keyword>
<dbReference type="EC" id="2.1.1.37" evidence="7"/>
<organism evidence="8 9">
    <name type="scientific">Clostridium perfringens</name>
    <dbReference type="NCBI Taxonomy" id="1502"/>
    <lineage>
        <taxon>Bacteria</taxon>
        <taxon>Bacillati</taxon>
        <taxon>Bacillota</taxon>
        <taxon>Clostridia</taxon>
        <taxon>Eubacteriales</taxon>
        <taxon>Clostridiaceae</taxon>
        <taxon>Clostridium</taxon>
    </lineage>
</organism>
<dbReference type="PROSITE" id="PS00094">
    <property type="entry name" value="C5_MTASE_1"/>
    <property type="match status" value="1"/>
</dbReference>
<comment type="catalytic activity">
    <reaction evidence="7">
        <text>a 2'-deoxycytidine in DNA + S-adenosyl-L-methionine = a 5-methyl-2'-deoxycytidine in DNA + S-adenosyl-L-homocysteine + H(+)</text>
        <dbReference type="Rhea" id="RHEA:13681"/>
        <dbReference type="Rhea" id="RHEA-COMP:11369"/>
        <dbReference type="Rhea" id="RHEA-COMP:11370"/>
        <dbReference type="ChEBI" id="CHEBI:15378"/>
        <dbReference type="ChEBI" id="CHEBI:57856"/>
        <dbReference type="ChEBI" id="CHEBI:59789"/>
        <dbReference type="ChEBI" id="CHEBI:85452"/>
        <dbReference type="ChEBI" id="CHEBI:85454"/>
        <dbReference type="EC" id="2.1.1.37"/>
    </reaction>
</comment>
<dbReference type="SUPFAM" id="SSF53335">
    <property type="entry name" value="S-adenosyl-L-methionine-dependent methyltransferases"/>
    <property type="match status" value="1"/>
</dbReference>
<dbReference type="PANTHER" id="PTHR46098:SF1">
    <property type="entry name" value="TRNA (CYTOSINE(38)-C(5))-METHYLTRANSFERASE"/>
    <property type="match status" value="1"/>
</dbReference>
<evidence type="ECO:0000256" key="6">
    <source>
        <dbReference type="RuleBase" id="RU000416"/>
    </source>
</evidence>
<comment type="similarity">
    <text evidence="5 6">Belongs to the class I-like SAM-binding methyltransferase superfamily. C5-methyltransferase family.</text>
</comment>
<dbReference type="PANTHER" id="PTHR46098">
    <property type="entry name" value="TRNA (CYTOSINE(38)-C(5))-METHYLTRANSFERASE"/>
    <property type="match status" value="1"/>
</dbReference>
<dbReference type="PRINTS" id="PR00105">
    <property type="entry name" value="C5METTRFRASE"/>
</dbReference>
<sequence>MFKVIEAFSGIGSQAKALKNIGAEYEIIATMDWDISAIIAYDMIHHGEPNLEELEGISIDEMKKELKKYTFSSDGKVPLTKEKIDKLNVNVIKHLFLAIKRSKNLISITDVKGKDLPNEIDLLTYSFPCQDLSIARSWHGENGGIDRTANNRSGMLWEVERILKERIDEGLKLPKFLLMENVTNILSNKHEENFKDWKSSLENMGYLKNYVYKLNAADFGMPQRRVRAYMISVLCDDKNKIEQLEKYEKDHNLNDPRYVKSIVKNRISLEEVLRLDYSNSVYKFEAEENNPNNTPSRQKIYEQNQLIYDGNNIVCESIQTITTKQDRHPNSGVLNFKSNIEGKSNYRNLTPRECFLLMGFDEEDYQILMDNNFEARGKHKFFNKNNLHKMAGNSIVVNVLEYIFKHILYINDNIL</sequence>
<dbReference type="InterPro" id="IPR018117">
    <property type="entry name" value="C5_DNA_meth_AS"/>
</dbReference>
<dbReference type="NCBIfam" id="TIGR00675">
    <property type="entry name" value="dcm"/>
    <property type="match status" value="1"/>
</dbReference>
<dbReference type="GO" id="GO:0009307">
    <property type="term" value="P:DNA restriction-modification system"/>
    <property type="evidence" value="ECO:0007669"/>
    <property type="project" value="UniProtKB-KW"/>
</dbReference>
<evidence type="ECO:0000256" key="1">
    <source>
        <dbReference type="ARBA" id="ARBA00022603"/>
    </source>
</evidence>